<evidence type="ECO:0000313" key="3">
    <source>
        <dbReference type="EMBL" id="UOQ60983.1"/>
    </source>
</evidence>
<gene>
    <name evidence="3" type="ORF">MUN76_03120</name>
</gene>
<evidence type="ECO:0000313" key="4">
    <source>
        <dbReference type="Proteomes" id="UP000831775"/>
    </source>
</evidence>
<organism evidence="3 4">
    <name type="scientific">Leucobacter rhizosphaerae</name>
    <dbReference type="NCBI Taxonomy" id="2932245"/>
    <lineage>
        <taxon>Bacteria</taxon>
        <taxon>Bacillati</taxon>
        <taxon>Actinomycetota</taxon>
        <taxon>Actinomycetes</taxon>
        <taxon>Micrococcales</taxon>
        <taxon>Microbacteriaceae</taxon>
        <taxon>Leucobacter</taxon>
    </lineage>
</organism>
<feature type="region of interest" description="Disordered" evidence="1">
    <location>
        <begin position="154"/>
        <end position="191"/>
    </location>
</feature>
<dbReference type="Proteomes" id="UP000831775">
    <property type="component" value="Chromosome"/>
</dbReference>
<name>A0ABY4FXJ3_9MICO</name>
<feature type="transmembrane region" description="Helical" evidence="2">
    <location>
        <begin position="7"/>
        <end position="29"/>
    </location>
</feature>
<accession>A0ABY4FXJ3</accession>
<proteinExistence type="predicted"/>
<feature type="transmembrane region" description="Helical" evidence="2">
    <location>
        <begin position="35"/>
        <end position="58"/>
    </location>
</feature>
<evidence type="ECO:0000256" key="1">
    <source>
        <dbReference type="SAM" id="MobiDB-lite"/>
    </source>
</evidence>
<evidence type="ECO:0000256" key="2">
    <source>
        <dbReference type="SAM" id="Phobius"/>
    </source>
</evidence>
<feature type="transmembrane region" description="Helical" evidence="2">
    <location>
        <begin position="94"/>
        <end position="113"/>
    </location>
</feature>
<feature type="compositionally biased region" description="Basic and acidic residues" evidence="1">
    <location>
        <begin position="160"/>
        <end position="170"/>
    </location>
</feature>
<sequence length="191" mass="20749">MWLRRAFTRWLFPAAVVLPLWLLIGWGVFQAGGWAFLWVLFIAIPSVLIGQVAMTLLVRARPSVRESGAVSWLDVAGFTVWHVLVIAVGCFIEAWFPLLLTAAIVAGLGMLWLSLRQLRREMSGVVAAGFAQSGFPPSGASDTGFARPGEVLIVTDAPVDDERPRPESDRPGSSTDRSSGGSDRPRFDDGL</sequence>
<reference evidence="3 4" key="1">
    <citation type="submission" date="2022-04" db="EMBL/GenBank/DDBJ databases">
        <title>Leucobacter sp. isolated from rhizosphere of onion.</title>
        <authorList>
            <person name="Won M."/>
            <person name="Lee C.-M."/>
            <person name="Woen H.-Y."/>
            <person name="Kwon S.-W."/>
        </authorList>
    </citation>
    <scope>NUCLEOTIDE SEQUENCE [LARGE SCALE GENOMIC DNA]</scope>
    <source>
        <strain evidence="3 4">H25R-14</strain>
    </source>
</reference>
<dbReference type="RefSeq" id="WP_244687056.1">
    <property type="nucleotide sequence ID" value="NZ_CP095043.1"/>
</dbReference>
<keyword evidence="4" id="KW-1185">Reference proteome</keyword>
<dbReference type="EMBL" id="CP095043">
    <property type="protein sequence ID" value="UOQ60983.1"/>
    <property type="molecule type" value="Genomic_DNA"/>
</dbReference>
<feature type="compositionally biased region" description="Low complexity" evidence="1">
    <location>
        <begin position="171"/>
        <end position="182"/>
    </location>
</feature>
<keyword evidence="2" id="KW-0472">Membrane</keyword>
<keyword evidence="2" id="KW-0812">Transmembrane</keyword>
<protein>
    <submittedName>
        <fullName evidence="3">MFS transporter permease</fullName>
    </submittedName>
</protein>
<feature type="transmembrane region" description="Helical" evidence="2">
    <location>
        <begin position="70"/>
        <end position="88"/>
    </location>
</feature>
<keyword evidence="2" id="KW-1133">Transmembrane helix</keyword>